<reference evidence="3 4" key="1">
    <citation type="journal article" date="2019" name="Int. J. Syst. Evol. Microbiol.">
        <title>The Global Catalogue of Microorganisms (GCM) 10K type strain sequencing project: providing services to taxonomists for standard genome sequencing and annotation.</title>
        <authorList>
            <consortium name="The Broad Institute Genomics Platform"/>
            <consortium name="The Broad Institute Genome Sequencing Center for Infectious Disease"/>
            <person name="Wu L."/>
            <person name="Ma J."/>
        </authorList>
    </citation>
    <scope>NUCLEOTIDE SEQUENCE [LARGE SCALE GENOMIC DNA]</scope>
    <source>
        <strain evidence="3 4">JCM 15481</strain>
    </source>
</reference>
<dbReference type="Proteomes" id="UP001500443">
    <property type="component" value="Unassembled WGS sequence"/>
</dbReference>
<protein>
    <recommendedName>
        <fullName evidence="2">Transposase IS4-like domain-containing protein</fullName>
    </recommendedName>
</protein>
<dbReference type="PANTHER" id="PTHR30007">
    <property type="entry name" value="PHP DOMAIN PROTEIN"/>
    <property type="match status" value="1"/>
</dbReference>
<name>A0ABN2XEJ0_9ACTN</name>
<evidence type="ECO:0000313" key="4">
    <source>
        <dbReference type="Proteomes" id="UP001500443"/>
    </source>
</evidence>
<gene>
    <name evidence="3" type="ORF">GCM10009802_05080</name>
</gene>
<feature type="region of interest" description="Disordered" evidence="1">
    <location>
        <begin position="153"/>
        <end position="175"/>
    </location>
</feature>
<accession>A0ABN2XEJ0</accession>
<keyword evidence="4" id="KW-1185">Reference proteome</keyword>
<proteinExistence type="predicted"/>
<dbReference type="EMBL" id="BAAAPF010000004">
    <property type="protein sequence ID" value="GAA2108940.1"/>
    <property type="molecule type" value="Genomic_DNA"/>
</dbReference>
<evidence type="ECO:0000259" key="2">
    <source>
        <dbReference type="Pfam" id="PF01609"/>
    </source>
</evidence>
<comment type="caution">
    <text evidence="3">The sequence shown here is derived from an EMBL/GenBank/DDBJ whole genome shotgun (WGS) entry which is preliminary data.</text>
</comment>
<feature type="compositionally biased region" description="Basic residues" evidence="1">
    <location>
        <begin position="55"/>
        <end position="67"/>
    </location>
</feature>
<dbReference type="InterPro" id="IPR002559">
    <property type="entry name" value="Transposase_11"/>
</dbReference>
<sequence length="225" mass="24970">MGDGIHAVPSLADRRYLGDSAGHIGWEVLVDTTICRARRHAAGARKRGLPTQAGRVRRGWRPSRKTTHSAARVAARPPRLTWAVDASFHVLATVVTAGQRADAPVFTEVMDRIHVPRIGGGHPRTQPAHVLADRACSSRKNREYLRSRQIPHTIPEKRGQTGHRRRRGPAGGRPLGLQRERYKARHKAECRIGVLRQARSVATRYEKLAVRYGATIQLALPGQTL</sequence>
<evidence type="ECO:0000256" key="1">
    <source>
        <dbReference type="SAM" id="MobiDB-lite"/>
    </source>
</evidence>
<evidence type="ECO:0000313" key="3">
    <source>
        <dbReference type="EMBL" id="GAA2108940.1"/>
    </source>
</evidence>
<feature type="domain" description="Transposase IS4-like" evidence="2">
    <location>
        <begin position="73"/>
        <end position="208"/>
    </location>
</feature>
<dbReference type="PANTHER" id="PTHR30007:SF1">
    <property type="entry name" value="BLR1914 PROTEIN"/>
    <property type="match status" value="1"/>
</dbReference>
<dbReference type="RefSeq" id="WP_425582249.1">
    <property type="nucleotide sequence ID" value="NZ_BAAAPF010000004.1"/>
</dbReference>
<feature type="region of interest" description="Disordered" evidence="1">
    <location>
        <begin position="45"/>
        <end position="74"/>
    </location>
</feature>
<dbReference type="Pfam" id="PF01609">
    <property type="entry name" value="DDE_Tnp_1"/>
    <property type="match status" value="1"/>
</dbReference>
<organism evidence="3 4">
    <name type="scientific">Streptomyces synnematoformans</name>
    <dbReference type="NCBI Taxonomy" id="415721"/>
    <lineage>
        <taxon>Bacteria</taxon>
        <taxon>Bacillati</taxon>
        <taxon>Actinomycetota</taxon>
        <taxon>Actinomycetes</taxon>
        <taxon>Kitasatosporales</taxon>
        <taxon>Streptomycetaceae</taxon>
        <taxon>Streptomyces</taxon>
    </lineage>
</organism>